<dbReference type="AlphaFoldDB" id="J4C2P2"/>
<dbReference type="RefSeq" id="XP_009689337.1">
    <property type="nucleotide sequence ID" value="XM_009691042.1"/>
</dbReference>
<evidence type="ECO:0000313" key="2">
    <source>
        <dbReference type="Proteomes" id="UP000003786"/>
    </source>
</evidence>
<dbReference type="KEGG" id="tot:TOT_010000499"/>
<name>J4C2P2_THEOR</name>
<reference evidence="1 2" key="1">
    <citation type="journal article" date="2012" name="MBio">
        <title>Comparative genome analysis of three eukaryotic parasites with differing abilities to transform leukocytes reveals key mediators of Theileria-induced leukocyte transformation.</title>
        <authorList>
            <person name="Hayashida K."/>
            <person name="Hara Y."/>
            <person name="Abe T."/>
            <person name="Yamasaki C."/>
            <person name="Toyoda A."/>
            <person name="Kosuge T."/>
            <person name="Suzuki Y."/>
            <person name="Sato Y."/>
            <person name="Kawashima S."/>
            <person name="Katayama T."/>
            <person name="Wakaguri H."/>
            <person name="Inoue N."/>
            <person name="Homma K."/>
            <person name="Tada-Umezaki M."/>
            <person name="Yagi Y."/>
            <person name="Fujii Y."/>
            <person name="Habara T."/>
            <person name="Kanehisa M."/>
            <person name="Watanabe H."/>
            <person name="Ito K."/>
            <person name="Gojobori T."/>
            <person name="Sugawara H."/>
            <person name="Imanishi T."/>
            <person name="Weir W."/>
            <person name="Gardner M."/>
            <person name="Pain A."/>
            <person name="Shiels B."/>
            <person name="Hattori M."/>
            <person name="Nene V."/>
            <person name="Sugimoto C."/>
        </authorList>
    </citation>
    <scope>NUCLEOTIDE SEQUENCE [LARGE SCALE GENOMIC DNA]</scope>
    <source>
        <strain evidence="1 2">Shintoku</strain>
    </source>
</reference>
<proteinExistence type="predicted"/>
<organism evidence="1 2">
    <name type="scientific">Theileria orientalis strain Shintoku</name>
    <dbReference type="NCBI Taxonomy" id="869250"/>
    <lineage>
        <taxon>Eukaryota</taxon>
        <taxon>Sar</taxon>
        <taxon>Alveolata</taxon>
        <taxon>Apicomplexa</taxon>
        <taxon>Aconoidasida</taxon>
        <taxon>Piroplasmida</taxon>
        <taxon>Theileriidae</taxon>
        <taxon>Theileria</taxon>
    </lineage>
</organism>
<gene>
    <name evidence="1" type="ORF">TOT_010000499</name>
</gene>
<dbReference type="EMBL" id="AP011946">
    <property type="protein sequence ID" value="BAM39036.1"/>
    <property type="molecule type" value="Genomic_DNA"/>
</dbReference>
<evidence type="ECO:0000313" key="1">
    <source>
        <dbReference type="EMBL" id="BAM39036.1"/>
    </source>
</evidence>
<dbReference type="VEuPathDB" id="PiroplasmaDB:TOT_010000499"/>
<keyword evidence="2" id="KW-1185">Reference proteome</keyword>
<protein>
    <submittedName>
        <fullName evidence="1">Uncharacterized protein</fullName>
    </submittedName>
</protein>
<dbReference type="Proteomes" id="UP000003786">
    <property type="component" value="Chromosome 1"/>
</dbReference>
<sequence>MDGDLEMCNEMDSVEFKLKKSLFSHIKSGESLLDLFCFQRLGICDQL</sequence>
<accession>J4C2P2</accession>
<dbReference type="GeneID" id="20713404"/>